<dbReference type="KEGG" id="svl:Strvi_7745"/>
<dbReference type="Proteomes" id="UP000008703">
    <property type="component" value="Chromosome"/>
</dbReference>
<dbReference type="HOGENOM" id="CLU_030716_1_0_11"/>
<name>G2P7C0_STRV4</name>
<evidence type="ECO:0000313" key="2">
    <source>
        <dbReference type="Proteomes" id="UP000008703"/>
    </source>
</evidence>
<accession>G2P7C0</accession>
<organism evidence="1 2">
    <name type="scientific">Streptomyces violaceusniger (strain Tu 4113)</name>
    <dbReference type="NCBI Taxonomy" id="653045"/>
    <lineage>
        <taxon>Bacteria</taxon>
        <taxon>Bacillati</taxon>
        <taxon>Actinomycetota</taxon>
        <taxon>Actinomycetes</taxon>
        <taxon>Kitasatosporales</taxon>
        <taxon>Streptomycetaceae</taxon>
        <taxon>Streptomyces</taxon>
        <taxon>Streptomyces violaceusniger group</taxon>
    </lineage>
</organism>
<dbReference type="InterPro" id="IPR027417">
    <property type="entry name" value="P-loop_NTPase"/>
</dbReference>
<sequence length="491" mass="53214">MSDGPVYGHQRPRLLTVPGRALTSAGQEAVDLAARAGLMLDPWQRFVLDEGMGEKADGNWSSPEVCVNVPRQCGKGGIIEARELWGLYVGGEQLILHSAHEFKTAKNAFKRIERLIRSTPDLHKRVKRYWQTVGEEGIELHTGQLLRFIARSGGSGRGFTADCIVLDEDMILGDDAMAALAPTLAAVDNPQTWYLGSAGIGHQSVQLGRLRRRALAALESGDPDPTLAYFEWSIDEHRDECGQGCTEHDDVAAPESVLKANPAVGYRLTLEKCANERLTLGDTLFARERLGVGVYPSDVADTWQVIGEDAWRALAAAESAPSDPLAFAIDMTPERSHSAIGVAGVSGVVTHVEVVDHQPGTGWVFERACELQERHNPRCWVVDEGGPAGSLIPELRKRGLNVISPKTRQIAQACGQFYDAVAEQSIVHIDNAPLAAALAGAQQRPLGDAWAWARRGVSVDISPLVAVTLAKWGLEAELDDEEPGDILNAVW</sequence>
<dbReference type="Gene3D" id="3.40.50.300">
    <property type="entry name" value="P-loop containing nucleotide triphosphate hydrolases"/>
    <property type="match status" value="1"/>
</dbReference>
<protein>
    <submittedName>
        <fullName evidence="1">Terminase</fullName>
    </submittedName>
</protein>
<gene>
    <name evidence="1" type="ORF">Strvi_7745</name>
</gene>
<dbReference type="EMBL" id="CP002994">
    <property type="protein sequence ID" value="AEM87080.1"/>
    <property type="molecule type" value="Genomic_DNA"/>
</dbReference>
<proteinExistence type="predicted"/>
<reference evidence="1" key="1">
    <citation type="submission" date="2011-08" db="EMBL/GenBank/DDBJ databases">
        <title>Complete sequence of chromosome of Streptomyces violaceusniger Tu 4113.</title>
        <authorList>
            <consortium name="US DOE Joint Genome Institute"/>
            <person name="Lucas S."/>
            <person name="Han J."/>
            <person name="Lapidus A."/>
            <person name="Cheng J.-F."/>
            <person name="Goodwin L."/>
            <person name="Pitluck S."/>
            <person name="Peters L."/>
            <person name="Ivanova N."/>
            <person name="Daligault H."/>
            <person name="Detter J.C."/>
            <person name="Han C."/>
            <person name="Tapia R."/>
            <person name="Land M."/>
            <person name="Hauser L."/>
            <person name="Kyrpides N."/>
            <person name="Ivanova N."/>
            <person name="Pagani I."/>
            <person name="Hagen A."/>
            <person name="Katz L."/>
            <person name="Fiedler H.-P."/>
            <person name="Keasling J."/>
            <person name="Fortman J."/>
            <person name="Woyke T."/>
        </authorList>
    </citation>
    <scope>NUCLEOTIDE SEQUENCE [LARGE SCALE GENOMIC DNA]</scope>
    <source>
        <strain evidence="1">Tu 4113</strain>
    </source>
</reference>
<dbReference type="AlphaFoldDB" id="G2P7C0"/>
<dbReference type="eggNOG" id="COG4626">
    <property type="taxonomic scope" value="Bacteria"/>
</dbReference>
<evidence type="ECO:0000313" key="1">
    <source>
        <dbReference type="EMBL" id="AEM87080.1"/>
    </source>
</evidence>
<keyword evidence="2" id="KW-1185">Reference proteome</keyword>